<name>A0A2P4XZL0_9STRA</name>
<organism evidence="1 2">
    <name type="scientific">Phytophthora palmivora</name>
    <dbReference type="NCBI Taxonomy" id="4796"/>
    <lineage>
        <taxon>Eukaryota</taxon>
        <taxon>Sar</taxon>
        <taxon>Stramenopiles</taxon>
        <taxon>Oomycota</taxon>
        <taxon>Peronosporomycetes</taxon>
        <taxon>Peronosporales</taxon>
        <taxon>Peronosporaceae</taxon>
        <taxon>Phytophthora</taxon>
    </lineage>
</organism>
<comment type="caution">
    <text evidence="1">The sequence shown here is derived from an EMBL/GenBank/DDBJ whole genome shotgun (WGS) entry which is preliminary data.</text>
</comment>
<protein>
    <submittedName>
        <fullName evidence="1">Uncharacterized protein</fullName>
    </submittedName>
</protein>
<dbReference type="AlphaFoldDB" id="A0A2P4XZL0"/>
<gene>
    <name evidence="1" type="ORF">PHPALM_12491</name>
</gene>
<proteinExistence type="predicted"/>
<sequence>MCMACKKQVNSVSPTYLPFIRPTAHLVPGNTKRAKTPAVGSFVKFLKTESVTEEYARVFIERDESGKCFLSVKDKFGQKRKAAGPKQCDAVYRQAKLWLLDQFPHHRAALEARLLKMGKTLDNFCLKRDGGGFISKAPPCSKADLKKMLYLFGRASNLALLYKPNISSDASNVLFIHFIRMKPSEEQGLSLFPGTMVKTCSMIAMALTNQAAITLPPGAPLLEILDHPVDTTGLGAPSTAGVEKTPTVYSHVNHVLDRIVAAAGVTADVPFLPTWGGGTTHQW</sequence>
<keyword evidence="2" id="KW-1185">Reference proteome</keyword>
<evidence type="ECO:0000313" key="2">
    <source>
        <dbReference type="Proteomes" id="UP000237271"/>
    </source>
</evidence>
<accession>A0A2P4XZL0</accession>
<reference evidence="1 2" key="1">
    <citation type="journal article" date="2017" name="Genome Biol. Evol.">
        <title>Phytophthora megakarya and P. palmivora, closely related causal agents of cacao black pod rot, underwent increases in genome sizes and gene numbers by different mechanisms.</title>
        <authorList>
            <person name="Ali S.S."/>
            <person name="Shao J."/>
            <person name="Lary D.J."/>
            <person name="Kronmiller B."/>
            <person name="Shen D."/>
            <person name="Strem M.D."/>
            <person name="Amoako-Attah I."/>
            <person name="Akrofi A.Y."/>
            <person name="Begoude B.A."/>
            <person name="Ten Hoopen G.M."/>
            <person name="Coulibaly K."/>
            <person name="Kebe B.I."/>
            <person name="Melnick R.L."/>
            <person name="Guiltinan M.J."/>
            <person name="Tyler B.M."/>
            <person name="Meinhardt L.W."/>
            <person name="Bailey B.A."/>
        </authorList>
    </citation>
    <scope>NUCLEOTIDE SEQUENCE [LARGE SCALE GENOMIC DNA]</scope>
    <source>
        <strain evidence="2">sbr112.9</strain>
    </source>
</reference>
<dbReference type="Proteomes" id="UP000237271">
    <property type="component" value="Unassembled WGS sequence"/>
</dbReference>
<evidence type="ECO:0000313" key="1">
    <source>
        <dbReference type="EMBL" id="POM71001.1"/>
    </source>
</evidence>
<dbReference type="EMBL" id="NCKW01006670">
    <property type="protein sequence ID" value="POM71001.1"/>
    <property type="molecule type" value="Genomic_DNA"/>
</dbReference>